<dbReference type="AlphaFoldDB" id="A0A164TM84"/>
<keyword evidence="4" id="KW-0315">Glutamine amidotransferase</keyword>
<reference evidence="4 5" key="1">
    <citation type="journal article" date="2016" name="Mol. Biol. Evol.">
        <title>Comparative Genomics of Early-Diverging Mushroom-Forming Fungi Provides Insights into the Origins of Lignocellulose Decay Capabilities.</title>
        <authorList>
            <person name="Nagy L.G."/>
            <person name="Riley R."/>
            <person name="Tritt A."/>
            <person name="Adam C."/>
            <person name="Daum C."/>
            <person name="Floudas D."/>
            <person name="Sun H."/>
            <person name="Yadav J.S."/>
            <person name="Pangilinan J."/>
            <person name="Larsson K.H."/>
            <person name="Matsuura K."/>
            <person name="Barry K."/>
            <person name="Labutti K."/>
            <person name="Kuo R."/>
            <person name="Ohm R.A."/>
            <person name="Bhattacharya S.S."/>
            <person name="Shirouzu T."/>
            <person name="Yoshinaga Y."/>
            <person name="Martin F.M."/>
            <person name="Grigoriev I.V."/>
            <person name="Hibbett D.S."/>
        </authorList>
    </citation>
    <scope>NUCLEOTIDE SEQUENCE [LARGE SCALE GENOMIC DNA]</scope>
    <source>
        <strain evidence="4 5">HHB9708</strain>
    </source>
</reference>
<evidence type="ECO:0000256" key="1">
    <source>
        <dbReference type="SAM" id="MobiDB-lite"/>
    </source>
</evidence>
<protein>
    <submittedName>
        <fullName evidence="4">Class I glutamine amidotransferase-like protein</fullName>
    </submittedName>
</protein>
<dbReference type="InterPro" id="IPR029062">
    <property type="entry name" value="Class_I_gatase-like"/>
</dbReference>
<organism evidence="4 5">
    <name type="scientific">Sistotremastrum niveocremeum HHB9708</name>
    <dbReference type="NCBI Taxonomy" id="1314777"/>
    <lineage>
        <taxon>Eukaryota</taxon>
        <taxon>Fungi</taxon>
        <taxon>Dikarya</taxon>
        <taxon>Basidiomycota</taxon>
        <taxon>Agaricomycotina</taxon>
        <taxon>Agaricomycetes</taxon>
        <taxon>Sistotremastrales</taxon>
        <taxon>Sistotremastraceae</taxon>
        <taxon>Sertulicium</taxon>
        <taxon>Sertulicium niveocremeum</taxon>
    </lineage>
</organism>
<feature type="signal peptide" evidence="2">
    <location>
        <begin position="1"/>
        <end position="21"/>
    </location>
</feature>
<feature type="domain" description="ThuA-like" evidence="3">
    <location>
        <begin position="18"/>
        <end position="227"/>
    </location>
</feature>
<dbReference type="EMBL" id="KV419410">
    <property type="protein sequence ID" value="KZS92487.1"/>
    <property type="molecule type" value="Genomic_DNA"/>
</dbReference>
<sequence>MAFMAWLSHLVVLVVLTILQARIDFRHDSIPTAINALKQKGPSNSPPIIFDNTEDQNFFTTANLSQYDAILFLSTTGEVLDASGKAAFQTYLNQGGNFVGIHSASDTLRNTTFYMEELVVLDNTHPSTSMLPTRWPVQDEFYNFKSDPRSVGAVVVLTVDESTYTDDGVRKFDQGTPHPIAWYQERGAGSQETETAGRSWYTSLGHLNQTWEDDLYLQHVMGGISWTLAGNTTKAFSSNATVGNANSLDGNNPSSTITSISTSKSTSTSVESTVPPSSTPSSDTARHQTASGTLLLSLCVALLALMYL</sequence>
<dbReference type="Pfam" id="PF06283">
    <property type="entry name" value="ThuA"/>
    <property type="match status" value="1"/>
</dbReference>
<proteinExistence type="predicted"/>
<dbReference type="Proteomes" id="UP000076722">
    <property type="component" value="Unassembled WGS sequence"/>
</dbReference>
<evidence type="ECO:0000256" key="2">
    <source>
        <dbReference type="SAM" id="SignalP"/>
    </source>
</evidence>
<dbReference type="Gene3D" id="3.40.50.880">
    <property type="match status" value="1"/>
</dbReference>
<dbReference type="PANTHER" id="PTHR40469:SF2">
    <property type="entry name" value="GALACTOSE-BINDING DOMAIN-LIKE SUPERFAMILY PROTEIN"/>
    <property type="match status" value="1"/>
</dbReference>
<feature type="compositionally biased region" description="Polar residues" evidence="1">
    <location>
        <begin position="243"/>
        <end position="252"/>
    </location>
</feature>
<feature type="region of interest" description="Disordered" evidence="1">
    <location>
        <begin position="243"/>
        <end position="286"/>
    </location>
</feature>
<keyword evidence="5" id="KW-1185">Reference proteome</keyword>
<keyword evidence="2" id="KW-0732">Signal</keyword>
<feature type="compositionally biased region" description="Low complexity" evidence="1">
    <location>
        <begin position="253"/>
        <end position="282"/>
    </location>
</feature>
<evidence type="ECO:0000259" key="3">
    <source>
        <dbReference type="Pfam" id="PF06283"/>
    </source>
</evidence>
<feature type="chain" id="PRO_5007853400" evidence="2">
    <location>
        <begin position="22"/>
        <end position="308"/>
    </location>
</feature>
<name>A0A164TM84_9AGAM</name>
<accession>A0A164TM84</accession>
<evidence type="ECO:0000313" key="4">
    <source>
        <dbReference type="EMBL" id="KZS92487.1"/>
    </source>
</evidence>
<keyword evidence="4" id="KW-0808">Transferase</keyword>
<dbReference type="OrthoDB" id="3482285at2759"/>
<dbReference type="PANTHER" id="PTHR40469">
    <property type="entry name" value="SECRETED GLYCOSYL HYDROLASE"/>
    <property type="match status" value="1"/>
</dbReference>
<evidence type="ECO:0000313" key="5">
    <source>
        <dbReference type="Proteomes" id="UP000076722"/>
    </source>
</evidence>
<dbReference type="GO" id="GO:0016740">
    <property type="term" value="F:transferase activity"/>
    <property type="evidence" value="ECO:0007669"/>
    <property type="project" value="UniProtKB-KW"/>
</dbReference>
<dbReference type="SUPFAM" id="SSF52317">
    <property type="entry name" value="Class I glutamine amidotransferase-like"/>
    <property type="match status" value="1"/>
</dbReference>
<gene>
    <name evidence="4" type="ORF">SISNIDRAFT_455688</name>
</gene>
<dbReference type="InterPro" id="IPR029010">
    <property type="entry name" value="ThuA-like"/>
</dbReference>